<dbReference type="RefSeq" id="WP_345200565.1">
    <property type="nucleotide sequence ID" value="NZ_BAABHX010000001.1"/>
</dbReference>
<keyword evidence="2" id="KW-1185">Reference proteome</keyword>
<name>A0ABP9LW60_9FLAO</name>
<proteinExistence type="predicted"/>
<gene>
    <name evidence="1" type="ORF">GCM10023210_08850</name>
</gene>
<dbReference type="EMBL" id="BAABHX010000001">
    <property type="protein sequence ID" value="GAA5086699.1"/>
    <property type="molecule type" value="Genomic_DNA"/>
</dbReference>
<accession>A0ABP9LW60</accession>
<reference evidence="2" key="1">
    <citation type="journal article" date="2019" name="Int. J. Syst. Evol. Microbiol.">
        <title>The Global Catalogue of Microorganisms (GCM) 10K type strain sequencing project: providing services to taxonomists for standard genome sequencing and annotation.</title>
        <authorList>
            <consortium name="The Broad Institute Genomics Platform"/>
            <consortium name="The Broad Institute Genome Sequencing Center for Infectious Disease"/>
            <person name="Wu L."/>
            <person name="Ma J."/>
        </authorList>
    </citation>
    <scope>NUCLEOTIDE SEQUENCE [LARGE SCALE GENOMIC DNA]</scope>
    <source>
        <strain evidence="2">JCM 18019</strain>
    </source>
</reference>
<comment type="caution">
    <text evidence="1">The sequence shown here is derived from an EMBL/GenBank/DDBJ whole genome shotgun (WGS) entry which is preliminary data.</text>
</comment>
<evidence type="ECO:0000313" key="1">
    <source>
        <dbReference type="EMBL" id="GAA5086699.1"/>
    </source>
</evidence>
<dbReference type="Proteomes" id="UP001500353">
    <property type="component" value="Unassembled WGS sequence"/>
</dbReference>
<organism evidence="1 2">
    <name type="scientific">Chryseobacterium ginsengisoli</name>
    <dbReference type="NCBI Taxonomy" id="363853"/>
    <lineage>
        <taxon>Bacteria</taxon>
        <taxon>Pseudomonadati</taxon>
        <taxon>Bacteroidota</taxon>
        <taxon>Flavobacteriia</taxon>
        <taxon>Flavobacteriales</taxon>
        <taxon>Weeksellaceae</taxon>
        <taxon>Chryseobacterium group</taxon>
        <taxon>Chryseobacterium</taxon>
    </lineage>
</organism>
<evidence type="ECO:0000313" key="2">
    <source>
        <dbReference type="Proteomes" id="UP001500353"/>
    </source>
</evidence>
<protein>
    <submittedName>
        <fullName evidence="1">Uncharacterized protein</fullName>
    </submittedName>
</protein>
<sequence length="189" mass="23360">MTRQITDRLIFENKEYYLNVELLEDYFREFPEKRPEFKISCTALWRGYIAIFEIKNKELLIKEIDWLTDVDFKMKSLKDEIFPNNKFEWYSGLIRIDDFRGEFDKESENGIFEYLQIENGNFIQKRVFNYEQLQKFKKEQYEYFLLSDEVKIICNFWRKNNEEGIINKESLNKIIFENIMQYTRKVYVD</sequence>